<gene>
    <name evidence="1" type="ORF">K0M31_011937</name>
</gene>
<dbReference type="AlphaFoldDB" id="A0AA40GAJ1"/>
<dbReference type="EMBL" id="JAHYIQ010000003">
    <property type="protein sequence ID" value="KAK1134155.1"/>
    <property type="molecule type" value="Genomic_DNA"/>
</dbReference>
<proteinExistence type="predicted"/>
<name>A0AA40GAJ1_9HYME</name>
<sequence>MHPEYEKYSFILSDMSSKEKRSLFHQEGERNIRKADELVPSRHSQFEYKDDKQKQASFHPRRWMTAFSREYLNPIPTSSIFTSV</sequence>
<accession>A0AA40GAJ1</accession>
<evidence type="ECO:0000313" key="2">
    <source>
        <dbReference type="Proteomes" id="UP001177670"/>
    </source>
</evidence>
<comment type="caution">
    <text evidence="1">The sequence shown here is derived from an EMBL/GenBank/DDBJ whole genome shotgun (WGS) entry which is preliminary data.</text>
</comment>
<keyword evidence="2" id="KW-1185">Reference proteome</keyword>
<dbReference type="Proteomes" id="UP001177670">
    <property type="component" value="Unassembled WGS sequence"/>
</dbReference>
<organism evidence="1 2">
    <name type="scientific">Melipona bicolor</name>
    <dbReference type="NCBI Taxonomy" id="60889"/>
    <lineage>
        <taxon>Eukaryota</taxon>
        <taxon>Metazoa</taxon>
        <taxon>Ecdysozoa</taxon>
        <taxon>Arthropoda</taxon>
        <taxon>Hexapoda</taxon>
        <taxon>Insecta</taxon>
        <taxon>Pterygota</taxon>
        <taxon>Neoptera</taxon>
        <taxon>Endopterygota</taxon>
        <taxon>Hymenoptera</taxon>
        <taxon>Apocrita</taxon>
        <taxon>Aculeata</taxon>
        <taxon>Apoidea</taxon>
        <taxon>Anthophila</taxon>
        <taxon>Apidae</taxon>
        <taxon>Melipona</taxon>
    </lineage>
</organism>
<reference evidence="1" key="1">
    <citation type="submission" date="2021-10" db="EMBL/GenBank/DDBJ databases">
        <title>Melipona bicolor Genome sequencing and assembly.</title>
        <authorList>
            <person name="Araujo N.S."/>
            <person name="Arias M.C."/>
        </authorList>
    </citation>
    <scope>NUCLEOTIDE SEQUENCE</scope>
    <source>
        <strain evidence="1">USP_2M_L1-L4_2017</strain>
        <tissue evidence="1">Whole body</tissue>
    </source>
</reference>
<protein>
    <submittedName>
        <fullName evidence="1">Uncharacterized protein</fullName>
    </submittedName>
</protein>
<evidence type="ECO:0000313" key="1">
    <source>
        <dbReference type="EMBL" id="KAK1134155.1"/>
    </source>
</evidence>